<feature type="compositionally biased region" description="Low complexity" evidence="2">
    <location>
        <begin position="26"/>
        <end position="41"/>
    </location>
</feature>
<feature type="chain" id="PRO_5001917880" description="Fe/B12 periplasmic-binding domain-containing protein" evidence="3">
    <location>
        <begin position="27"/>
        <end position="368"/>
    </location>
</feature>
<dbReference type="InterPro" id="IPR002491">
    <property type="entry name" value="ABC_transptr_periplasmic_BD"/>
</dbReference>
<dbReference type="Gene3D" id="1.20.58.2180">
    <property type="match status" value="1"/>
</dbReference>
<dbReference type="PROSITE" id="PS51257">
    <property type="entry name" value="PROKAR_LIPOPROTEIN"/>
    <property type="match status" value="1"/>
</dbReference>
<dbReference type="Gene3D" id="3.40.50.1980">
    <property type="entry name" value="Nitrogenase molybdenum iron protein domain"/>
    <property type="match status" value="2"/>
</dbReference>
<dbReference type="PROSITE" id="PS50983">
    <property type="entry name" value="FE_B12_PBP"/>
    <property type="match status" value="1"/>
</dbReference>
<dbReference type="Proteomes" id="UP000029585">
    <property type="component" value="Unassembled WGS sequence"/>
</dbReference>
<feature type="signal peptide" evidence="3">
    <location>
        <begin position="1"/>
        <end position="26"/>
    </location>
</feature>
<dbReference type="eggNOG" id="COG0614">
    <property type="taxonomic scope" value="Bacteria"/>
</dbReference>
<evidence type="ECO:0000259" key="4">
    <source>
        <dbReference type="PROSITE" id="PS50983"/>
    </source>
</evidence>
<dbReference type="PANTHER" id="PTHR30535:SF34">
    <property type="entry name" value="MOLYBDATE-BINDING PROTEIN MOLA"/>
    <property type="match status" value="1"/>
</dbReference>
<dbReference type="PANTHER" id="PTHR30535">
    <property type="entry name" value="VITAMIN B12-BINDING PROTEIN"/>
    <property type="match status" value="1"/>
</dbReference>
<dbReference type="InterPro" id="IPR050902">
    <property type="entry name" value="ABC_Transporter_SBP"/>
</dbReference>
<dbReference type="HOGENOM" id="CLU_038034_13_1_9"/>
<accession>A0A096BA81</accession>
<dbReference type="EMBL" id="ADLO01000045">
    <property type="protein sequence ID" value="KGF56288.1"/>
    <property type="molecule type" value="Genomic_DNA"/>
</dbReference>
<protein>
    <recommendedName>
        <fullName evidence="4">Fe/B12 periplasmic-binding domain-containing protein</fullName>
    </recommendedName>
</protein>
<dbReference type="Pfam" id="PF01497">
    <property type="entry name" value="Peripla_BP_2"/>
    <property type="match status" value="1"/>
</dbReference>
<evidence type="ECO:0000256" key="1">
    <source>
        <dbReference type="ARBA" id="ARBA00008814"/>
    </source>
</evidence>
<evidence type="ECO:0000313" key="5">
    <source>
        <dbReference type="EMBL" id="KGF56288.1"/>
    </source>
</evidence>
<evidence type="ECO:0000313" key="6">
    <source>
        <dbReference type="Proteomes" id="UP000029585"/>
    </source>
</evidence>
<name>A0A096BA81_FLAPL</name>
<proteinExistence type="inferred from homology"/>
<dbReference type="RefSeq" id="WP_044939810.1">
    <property type="nucleotide sequence ID" value="NZ_KN174162.1"/>
</dbReference>
<organism evidence="5 6">
    <name type="scientific">Flavonifractor plautii 1_3_50AFAA</name>
    <dbReference type="NCBI Taxonomy" id="742738"/>
    <lineage>
        <taxon>Bacteria</taxon>
        <taxon>Bacillati</taxon>
        <taxon>Bacillota</taxon>
        <taxon>Clostridia</taxon>
        <taxon>Eubacteriales</taxon>
        <taxon>Oscillospiraceae</taxon>
        <taxon>Flavonifractor</taxon>
    </lineage>
</organism>
<gene>
    <name evidence="5" type="ORF">HMPREF9460_01203</name>
</gene>
<sequence length="368" mass="39448">MKKLLCTLLALSMLLGLAACGGPAPAESPSADPAPAVSTPAQPEDGSASFTDSVGRTVEVPAEITSVAVSGPLAQMVLFALCPDKLVGIADEWDASAEQYLATEYYNLPLLGQLYGGKGELNLETLLGSGAQVVIDVGEPKDTIVEDLDALQEQTGIPFVHVSATIETMGDAYRKLGELLGMEEEAETLAAYCDEIYAMVKDVAEHVEKANLLYITGDAGLNVIAQGSYHAEIIDLLSNNLAVVDSPSSKGTGNEVDMEQLMLWNPDVILFAPDSVYASVGDDPLWQSLTAIQNGSYYEAPMGPYNWMGFPPSVQRYLGMLWMAKLLYPDAADYDLQAEVTEYFDLFYHCALTGEQYGALMANSIGKQ</sequence>
<dbReference type="SUPFAM" id="SSF53807">
    <property type="entry name" value="Helical backbone' metal receptor"/>
    <property type="match status" value="1"/>
</dbReference>
<keyword evidence="6" id="KW-1185">Reference proteome</keyword>
<comment type="similarity">
    <text evidence="1">Belongs to the bacterial solute-binding protein 8 family.</text>
</comment>
<dbReference type="PATRIC" id="fig|742738.3.peg.1248"/>
<reference evidence="5 6" key="1">
    <citation type="submission" date="2011-08" db="EMBL/GenBank/DDBJ databases">
        <title>The Genome Sequence of Clostridium orbiscindens 1_3_50AFAA.</title>
        <authorList>
            <consortium name="The Broad Institute Genome Sequencing Platform"/>
            <person name="Earl A."/>
            <person name="Ward D."/>
            <person name="Feldgarden M."/>
            <person name="Gevers D."/>
            <person name="Daigneault M."/>
            <person name="Strauss J."/>
            <person name="Allen-Vercoe E."/>
            <person name="Young S.K."/>
            <person name="Zeng Q."/>
            <person name="Gargeya S."/>
            <person name="Fitzgerald M."/>
            <person name="Haas B."/>
            <person name="Abouelleil A."/>
            <person name="Alvarado L."/>
            <person name="Arachchi H.M."/>
            <person name="Berlin A."/>
            <person name="Brown A."/>
            <person name="Chapman S.B."/>
            <person name="Chen Z."/>
            <person name="Dunbar C."/>
            <person name="Freedman E."/>
            <person name="Gearin G."/>
            <person name="Gellesch M."/>
            <person name="Goldberg J."/>
            <person name="Griggs A."/>
            <person name="Gujja S."/>
            <person name="Heiman D."/>
            <person name="Howarth C."/>
            <person name="Larson L."/>
            <person name="Lui A."/>
            <person name="MacDonald P.J.P."/>
            <person name="Montmayeur A."/>
            <person name="Murphy C."/>
            <person name="Neiman D."/>
            <person name="Pearson M."/>
            <person name="Priest M."/>
            <person name="Roberts A."/>
            <person name="Saif S."/>
            <person name="Shea T."/>
            <person name="Shenoy N."/>
            <person name="Sisk P."/>
            <person name="Stolte C."/>
            <person name="Sykes S."/>
            <person name="Wortman J."/>
            <person name="Nusbaum C."/>
            <person name="Birren B."/>
        </authorList>
    </citation>
    <scope>NUCLEOTIDE SEQUENCE [LARGE SCALE GENOMIC DNA]</scope>
    <source>
        <strain evidence="5 6">1_3_50AFAA</strain>
    </source>
</reference>
<evidence type="ECO:0000256" key="3">
    <source>
        <dbReference type="SAM" id="SignalP"/>
    </source>
</evidence>
<feature type="region of interest" description="Disordered" evidence="2">
    <location>
        <begin position="26"/>
        <end position="52"/>
    </location>
</feature>
<dbReference type="AlphaFoldDB" id="A0A096BA81"/>
<feature type="domain" description="Fe/B12 periplasmic-binding" evidence="4">
    <location>
        <begin position="66"/>
        <end position="331"/>
    </location>
</feature>
<keyword evidence="3" id="KW-0732">Signal</keyword>
<evidence type="ECO:0000256" key="2">
    <source>
        <dbReference type="SAM" id="MobiDB-lite"/>
    </source>
</evidence>
<comment type="caution">
    <text evidence="5">The sequence shown here is derived from an EMBL/GenBank/DDBJ whole genome shotgun (WGS) entry which is preliminary data.</text>
</comment>